<evidence type="ECO:0000313" key="1">
    <source>
        <dbReference type="EMBL" id="KAK9702794.1"/>
    </source>
</evidence>
<dbReference type="AlphaFoldDB" id="A0AAW1JGF1"/>
<comment type="caution">
    <text evidence="1">The sequence shown here is derived from an EMBL/GenBank/DDBJ whole genome shotgun (WGS) entry which is preliminary data.</text>
</comment>
<protein>
    <submittedName>
        <fullName evidence="1">Uncharacterized protein</fullName>
    </submittedName>
</protein>
<dbReference type="Proteomes" id="UP001458880">
    <property type="component" value="Unassembled WGS sequence"/>
</dbReference>
<name>A0AAW1JGF1_POPJA</name>
<organism evidence="1 2">
    <name type="scientific">Popillia japonica</name>
    <name type="common">Japanese beetle</name>
    <dbReference type="NCBI Taxonomy" id="7064"/>
    <lineage>
        <taxon>Eukaryota</taxon>
        <taxon>Metazoa</taxon>
        <taxon>Ecdysozoa</taxon>
        <taxon>Arthropoda</taxon>
        <taxon>Hexapoda</taxon>
        <taxon>Insecta</taxon>
        <taxon>Pterygota</taxon>
        <taxon>Neoptera</taxon>
        <taxon>Endopterygota</taxon>
        <taxon>Coleoptera</taxon>
        <taxon>Polyphaga</taxon>
        <taxon>Scarabaeiformia</taxon>
        <taxon>Scarabaeidae</taxon>
        <taxon>Rutelinae</taxon>
        <taxon>Popillia</taxon>
    </lineage>
</organism>
<keyword evidence="2" id="KW-1185">Reference proteome</keyword>
<sequence>MLKKFVRKKRILMDSKMNALEEKFRNPEIRNFYEDVKKAKGGKKTKSTERWKEHFEELLNKGNDDRRGEKCIEQARADRMETINPPSLEDVERVIASMKDNKSTGENGISSEMIKRIGDILQGKITELIVQVWREENYQKPA</sequence>
<proteinExistence type="predicted"/>
<dbReference type="EMBL" id="JASPKY010000383">
    <property type="protein sequence ID" value="KAK9702794.1"/>
    <property type="molecule type" value="Genomic_DNA"/>
</dbReference>
<accession>A0AAW1JGF1</accession>
<evidence type="ECO:0000313" key="2">
    <source>
        <dbReference type="Proteomes" id="UP001458880"/>
    </source>
</evidence>
<reference evidence="1 2" key="1">
    <citation type="journal article" date="2024" name="BMC Genomics">
        <title>De novo assembly and annotation of Popillia japonica's genome with initial clues to its potential as an invasive pest.</title>
        <authorList>
            <person name="Cucini C."/>
            <person name="Boschi S."/>
            <person name="Funari R."/>
            <person name="Cardaioli E."/>
            <person name="Iannotti N."/>
            <person name="Marturano G."/>
            <person name="Paoli F."/>
            <person name="Bruttini M."/>
            <person name="Carapelli A."/>
            <person name="Frati F."/>
            <person name="Nardi F."/>
        </authorList>
    </citation>
    <scope>NUCLEOTIDE SEQUENCE [LARGE SCALE GENOMIC DNA]</scope>
    <source>
        <strain evidence="1">DMR45628</strain>
    </source>
</reference>
<gene>
    <name evidence="1" type="ORF">QE152_g29722</name>
</gene>